<comment type="similarity">
    <text evidence="1">Belongs to the outer membrane porin (Opr) (TC 1.B.25) family.</text>
</comment>
<dbReference type="OrthoDB" id="6759120at2"/>
<organism evidence="5 6">
    <name type="scientific">Pseudomonas fulva (strain 12-X)</name>
    <dbReference type="NCBI Taxonomy" id="743720"/>
    <lineage>
        <taxon>Bacteria</taxon>
        <taxon>Pseudomonadati</taxon>
        <taxon>Pseudomonadota</taxon>
        <taxon>Gammaproteobacteria</taxon>
        <taxon>Pseudomonadales</taxon>
        <taxon>Pseudomonadaceae</taxon>
        <taxon>Pseudomonas</taxon>
    </lineage>
</organism>
<accession>F6ABZ8</accession>
<reference evidence="5 6" key="1">
    <citation type="submission" date="2011-04" db="EMBL/GenBank/DDBJ databases">
        <title>Complete sequence of Pseudomonas fulva 12-X.</title>
        <authorList>
            <consortium name="US DOE Joint Genome Institute"/>
            <person name="Lucas S."/>
            <person name="Han J."/>
            <person name="Lapidus A."/>
            <person name="Cheng J.-F."/>
            <person name="Goodwin L."/>
            <person name="Pitluck S."/>
            <person name="Peters L."/>
            <person name="Mikhailova N."/>
            <person name="Pagani I."/>
            <person name="Davenport K."/>
            <person name="Han C."/>
            <person name="Tapia R."/>
            <person name="Land M."/>
            <person name="Hauser L."/>
            <person name="Kyrpides N."/>
            <person name="Ivanova N."/>
            <person name="Pagani I."/>
            <person name="Lcollab F.I."/>
            <person name="Woyke T."/>
        </authorList>
    </citation>
    <scope>NUCLEOTIDE SEQUENCE [LARGE SCALE GENOMIC DNA]</scope>
    <source>
        <strain evidence="6">12-X</strain>
    </source>
</reference>
<dbReference type="STRING" id="743720.Psefu_1100"/>
<protein>
    <submittedName>
        <fullName evidence="5">Outer membrane porin</fullName>
    </submittedName>
</protein>
<dbReference type="GO" id="GO:0015288">
    <property type="term" value="F:porin activity"/>
    <property type="evidence" value="ECO:0007669"/>
    <property type="project" value="TreeGrafter"/>
</dbReference>
<dbReference type="InterPro" id="IPR005318">
    <property type="entry name" value="OM_porin_bac"/>
</dbReference>
<evidence type="ECO:0000256" key="4">
    <source>
        <dbReference type="SAM" id="SignalP"/>
    </source>
</evidence>
<name>F6ABZ8_PSEF1</name>
<sequence length="415" mass="45552">MGFGKISVAALLVSVGLNQVALASAQSESKGFVEDTAVNLKLRNFYMNRDNRVSGAAQSYGEEWAQGFIGTMESGFTQGTVGFGIDLIGMLGLKLDTGDGRTGGGTGLLEQDSSGAKDNYSKGGGVFKIRVSDTVLKYGTQLMNVPVLNVSDSRLLPETVDGFSVTSKEFKDLRLDGGHFTSLTNRNQSSRDSGRMTSVDYAGGVYKFTDRLSGSLYYAKTDDYFRKYYVNTNYTLPLSSDQSLKFDFNAYDTKSIGAARSGELDNTIWSLSAAYSVGAHTFMLAHQRVSGDGDYIYGPDGGGNFFFANSVQYSDFNYEDEKSWQARYDLNLAPYGVPGMSFMTRYVKGDDFKNGRGVDIDGKAWERDIEGRYVVQNGAAKNLSFRVRHASYRSSERGGQIDEVRVITEYPLNIL</sequence>
<dbReference type="RefSeq" id="WP_013790209.1">
    <property type="nucleotide sequence ID" value="NC_015556.1"/>
</dbReference>
<dbReference type="Gene3D" id="2.40.160.10">
    <property type="entry name" value="Porin"/>
    <property type="match status" value="1"/>
</dbReference>
<dbReference type="Pfam" id="PF03573">
    <property type="entry name" value="OprD"/>
    <property type="match status" value="1"/>
</dbReference>
<evidence type="ECO:0000256" key="2">
    <source>
        <dbReference type="ARBA" id="ARBA00022448"/>
    </source>
</evidence>
<feature type="signal peptide" evidence="4">
    <location>
        <begin position="1"/>
        <end position="23"/>
    </location>
</feature>
<dbReference type="InterPro" id="IPR023614">
    <property type="entry name" value="Porin_dom_sf"/>
</dbReference>
<dbReference type="AlphaFoldDB" id="F6ABZ8"/>
<dbReference type="HOGENOM" id="CLU_042378_2_0_6"/>
<gene>
    <name evidence="5" type="ordered locus">Psefu_1100</name>
</gene>
<evidence type="ECO:0000313" key="5">
    <source>
        <dbReference type="EMBL" id="AEF21078.1"/>
    </source>
</evidence>
<dbReference type="PANTHER" id="PTHR34596:SF2">
    <property type="entry name" value="CHITOPORIN"/>
    <property type="match status" value="1"/>
</dbReference>
<evidence type="ECO:0000313" key="6">
    <source>
        <dbReference type="Proteomes" id="UP000000686"/>
    </source>
</evidence>
<dbReference type="Proteomes" id="UP000000686">
    <property type="component" value="Chromosome"/>
</dbReference>
<evidence type="ECO:0000256" key="1">
    <source>
        <dbReference type="ARBA" id="ARBA00009075"/>
    </source>
</evidence>
<dbReference type="eggNOG" id="ENOG5032VA5">
    <property type="taxonomic scope" value="Bacteria"/>
</dbReference>
<dbReference type="GO" id="GO:0016020">
    <property type="term" value="C:membrane"/>
    <property type="evidence" value="ECO:0007669"/>
    <property type="project" value="InterPro"/>
</dbReference>
<dbReference type="PANTHER" id="PTHR34596">
    <property type="entry name" value="CHITOPORIN"/>
    <property type="match status" value="1"/>
</dbReference>
<proteinExistence type="inferred from homology"/>
<dbReference type="KEGG" id="pfv:Psefu_1100"/>
<keyword evidence="2" id="KW-0813">Transport</keyword>
<keyword evidence="3 4" id="KW-0732">Signal</keyword>
<keyword evidence="6" id="KW-1185">Reference proteome</keyword>
<evidence type="ECO:0000256" key="3">
    <source>
        <dbReference type="ARBA" id="ARBA00022729"/>
    </source>
</evidence>
<feature type="chain" id="PRO_5003332803" evidence="4">
    <location>
        <begin position="24"/>
        <end position="415"/>
    </location>
</feature>
<dbReference type="EMBL" id="CP002727">
    <property type="protein sequence ID" value="AEF21078.1"/>
    <property type="molecule type" value="Genomic_DNA"/>
</dbReference>